<evidence type="ECO:0000256" key="5">
    <source>
        <dbReference type="ARBA" id="ARBA00013198"/>
    </source>
</evidence>
<dbReference type="Pfam" id="PF01182">
    <property type="entry name" value="Glucosamine_iso"/>
    <property type="match status" value="1"/>
</dbReference>
<dbReference type="InterPro" id="IPR005900">
    <property type="entry name" value="6-phosphogluconolactonase_DevB"/>
</dbReference>
<dbReference type="PANTHER" id="PTHR11054">
    <property type="entry name" value="6-PHOSPHOGLUCONOLACTONASE"/>
    <property type="match status" value="1"/>
</dbReference>
<evidence type="ECO:0000256" key="2">
    <source>
        <dbReference type="ARBA" id="ARBA00002681"/>
    </source>
</evidence>
<dbReference type="GO" id="GO:0017057">
    <property type="term" value="F:6-phosphogluconolactonase activity"/>
    <property type="evidence" value="ECO:0007669"/>
    <property type="project" value="UniProtKB-EC"/>
</dbReference>
<proteinExistence type="inferred from homology"/>
<sequence length="237" mass="26940">MKANTQIFESKEAIARYLAENIKEQLQQKDELYIALSGGSTPKAIFKVWAQEYAKDIDWASIKFFWGDERCVPPDDIESNFGMTKEYLFDHVGTKGINIFRVKGELSEEKALEDYITCIEENVPFENNLPQFDIMLLGMGDDGHTASIFPHQINLWDEDTVCTLAKHPESGQTRVSLTGKTINNSQRIFFLVTGSNKAEKVNEIINKKEQYNSYPASLVSTNQLTWLLDKEAASELL</sequence>
<evidence type="ECO:0000313" key="10">
    <source>
        <dbReference type="Proteomes" id="UP000708576"/>
    </source>
</evidence>
<evidence type="ECO:0000256" key="4">
    <source>
        <dbReference type="ARBA" id="ARBA00010662"/>
    </source>
</evidence>
<comment type="function">
    <text evidence="2 7">Hydrolysis of 6-phosphogluconolactone to 6-phosphogluconate.</text>
</comment>
<evidence type="ECO:0000256" key="1">
    <source>
        <dbReference type="ARBA" id="ARBA00000832"/>
    </source>
</evidence>
<dbReference type="EC" id="3.1.1.31" evidence="5 7"/>
<gene>
    <name evidence="7 9" type="primary">pgl</name>
    <name evidence="9" type="ORF">KEM10_11365</name>
</gene>
<evidence type="ECO:0000256" key="6">
    <source>
        <dbReference type="ARBA" id="ARBA00020337"/>
    </source>
</evidence>
<feature type="domain" description="Glucosamine/galactosamine-6-phosphate isomerase" evidence="8">
    <location>
        <begin position="12"/>
        <end position="226"/>
    </location>
</feature>
<keyword evidence="7 9" id="KW-0378">Hydrolase</keyword>
<comment type="caution">
    <text evidence="9">The sequence shown here is derived from an EMBL/GenBank/DDBJ whole genome shotgun (WGS) entry which is preliminary data.</text>
</comment>
<reference evidence="9 10" key="1">
    <citation type="journal article" date="2015" name="Int. J. Syst. Evol. Microbiol.">
        <title>Carboxylicivirga linearis sp. nov., isolated from a sea cucumber culture pond.</title>
        <authorList>
            <person name="Wang F.Q."/>
            <person name="Zhou Y.X."/>
            <person name="Lin X.Z."/>
            <person name="Chen G.J."/>
            <person name="Du Z.J."/>
        </authorList>
    </citation>
    <scope>NUCLEOTIDE SEQUENCE [LARGE SCALE GENOMIC DNA]</scope>
    <source>
        <strain evidence="9 10">FB218</strain>
    </source>
</reference>
<keyword evidence="10" id="KW-1185">Reference proteome</keyword>
<dbReference type="InterPro" id="IPR006148">
    <property type="entry name" value="Glc/Gal-6P_isomerase"/>
</dbReference>
<dbReference type="RefSeq" id="WP_212216125.1">
    <property type="nucleotide sequence ID" value="NZ_JAGUCO010000007.1"/>
</dbReference>
<comment type="catalytic activity">
    <reaction evidence="1 7">
        <text>6-phospho-D-glucono-1,5-lactone + H2O = 6-phospho-D-gluconate + H(+)</text>
        <dbReference type="Rhea" id="RHEA:12556"/>
        <dbReference type="ChEBI" id="CHEBI:15377"/>
        <dbReference type="ChEBI" id="CHEBI:15378"/>
        <dbReference type="ChEBI" id="CHEBI:57955"/>
        <dbReference type="ChEBI" id="CHEBI:58759"/>
        <dbReference type="EC" id="3.1.1.31"/>
    </reaction>
</comment>
<dbReference type="Gene3D" id="3.40.50.1360">
    <property type="match status" value="1"/>
</dbReference>
<dbReference type="Proteomes" id="UP000708576">
    <property type="component" value="Unassembled WGS sequence"/>
</dbReference>
<evidence type="ECO:0000256" key="3">
    <source>
        <dbReference type="ARBA" id="ARBA00004961"/>
    </source>
</evidence>
<dbReference type="SUPFAM" id="SSF100950">
    <property type="entry name" value="NagB/RpiA/CoA transferase-like"/>
    <property type="match status" value="1"/>
</dbReference>
<evidence type="ECO:0000256" key="7">
    <source>
        <dbReference type="RuleBase" id="RU365095"/>
    </source>
</evidence>
<dbReference type="CDD" id="cd01400">
    <property type="entry name" value="6PGL"/>
    <property type="match status" value="1"/>
</dbReference>
<name>A0ABS5JVF0_9BACT</name>
<dbReference type="InterPro" id="IPR039104">
    <property type="entry name" value="6PGL"/>
</dbReference>
<comment type="similarity">
    <text evidence="4 7">Belongs to the glucosamine/galactosamine-6-phosphate isomerase family. 6-phosphogluconolactonase subfamily.</text>
</comment>
<comment type="pathway">
    <text evidence="3 7">Carbohydrate degradation; pentose phosphate pathway; D-ribulose 5-phosphate from D-glucose 6-phosphate (oxidative stage): step 2/3.</text>
</comment>
<accession>A0ABS5JVF0</accession>
<dbReference type="NCBIfam" id="TIGR01198">
    <property type="entry name" value="pgl"/>
    <property type="match status" value="1"/>
</dbReference>
<dbReference type="EMBL" id="JAGUCO010000007">
    <property type="protein sequence ID" value="MBS2098879.1"/>
    <property type="molecule type" value="Genomic_DNA"/>
</dbReference>
<evidence type="ECO:0000313" key="9">
    <source>
        <dbReference type="EMBL" id="MBS2098879.1"/>
    </source>
</evidence>
<evidence type="ECO:0000259" key="8">
    <source>
        <dbReference type="Pfam" id="PF01182"/>
    </source>
</evidence>
<protein>
    <recommendedName>
        <fullName evidence="6 7">6-phosphogluconolactonase</fullName>
        <shortName evidence="7">6PGL</shortName>
        <ecNumber evidence="5 7">3.1.1.31</ecNumber>
    </recommendedName>
</protein>
<organism evidence="9 10">
    <name type="scientific">Carboxylicivirga linearis</name>
    <dbReference type="NCBI Taxonomy" id="1628157"/>
    <lineage>
        <taxon>Bacteria</taxon>
        <taxon>Pseudomonadati</taxon>
        <taxon>Bacteroidota</taxon>
        <taxon>Bacteroidia</taxon>
        <taxon>Marinilabiliales</taxon>
        <taxon>Marinilabiliaceae</taxon>
        <taxon>Carboxylicivirga</taxon>
    </lineage>
</organism>
<dbReference type="InterPro" id="IPR037171">
    <property type="entry name" value="NagB/RpiA_transferase-like"/>
</dbReference>
<dbReference type="PANTHER" id="PTHR11054:SF0">
    <property type="entry name" value="6-PHOSPHOGLUCONOLACTONASE"/>
    <property type="match status" value="1"/>
</dbReference>